<feature type="domain" description="Plastocyanin-like" evidence="16">
    <location>
        <begin position="500"/>
        <end position="620"/>
    </location>
</feature>
<name>A0A060SSB0_PYCCI</name>
<dbReference type="GO" id="GO:0005507">
    <property type="term" value="F:copper ion binding"/>
    <property type="evidence" value="ECO:0007669"/>
    <property type="project" value="InterPro"/>
</dbReference>
<comment type="subcellular location">
    <subcellularLocation>
        <location evidence="3">Secreted</location>
    </subcellularLocation>
</comment>
<dbReference type="InterPro" id="IPR011707">
    <property type="entry name" value="Cu-oxidase-like_N"/>
</dbReference>
<dbReference type="GO" id="GO:0005576">
    <property type="term" value="C:extracellular region"/>
    <property type="evidence" value="ECO:0007669"/>
    <property type="project" value="UniProtKB-SubCell"/>
</dbReference>
<comment type="cofactor">
    <cofactor evidence="2">
        <name>Cu cation</name>
        <dbReference type="ChEBI" id="CHEBI:23378"/>
    </cofactor>
</comment>
<keyword evidence="8" id="KW-0560">Oxidoreductase</keyword>
<sequence length="643" mass="68821">MPTSVSSSSSGRKDEHHAHPHALLKGNAGQNASSPSRSRKLLIGGLIIAGIIIVVGLSVGLGVGLSVRNDHRHSSSSSPGTSSSSGADGSVPSNLPMTNAVASSAAFLSMDIANAAPSTRTYDFVVEERVGAPDGVLKHMLVVNGQYPGPTIEANTGDRIVVNVTNKMPNSTAIHWHGLFQRGTNYYDGTVAITQCGIPPGESMVYNFTFDGWVGSTWWHAHAGTQYTDGITGALVIVHARNESVPAYDGDIAIQMADLYHGFSPALLNLYHTPGGLEGTPGNEPVPDGGTINGIGQYGSTNTSFFNVTLAPNKTYRLRLINTGSFVAMDFSVDNHVLTVIEADGTAVEPFQVGSVSVAVAQRYSVLLTTKEGNGAYWMRAALDQDAFTYDNPGVQTEIRGVLRYGVNDDVMPDVSLLDNPPSLPEGSPGELDTDDLVPVGGGPAPNATFSVYFTISMQYTGGPNYLSQFLSFINSTSWEPLQGTSSLFSHLGNNTGDGSATLADSQLVTTIDEPHVVEFIIDNLDDGDHPFHLHGHKVRPPLKVNLLLRSSSTDIFSVPLPGSHAVSRTRFSPRDTLVIPAYTWTILRFVADNPGFWAFHCHIQWHMAAGLLFQLNVLPSESAKFDIPQYMLDQCAREGKLM</sequence>
<dbReference type="InterPro" id="IPR002355">
    <property type="entry name" value="Cu_oxidase_Cu_BS"/>
</dbReference>
<dbReference type="OrthoDB" id="2121828at2759"/>
<dbReference type="EC" id="1.10.3.2" evidence="5"/>
<dbReference type="InterPro" id="IPR001117">
    <property type="entry name" value="Cu-oxidase_2nd"/>
</dbReference>
<dbReference type="PROSITE" id="PS00079">
    <property type="entry name" value="MULTICOPPER_OXIDASE1"/>
    <property type="match status" value="1"/>
</dbReference>
<dbReference type="OMA" id="WVLGQGH"/>
<dbReference type="GO" id="GO:0046274">
    <property type="term" value="P:lignin catabolic process"/>
    <property type="evidence" value="ECO:0007669"/>
    <property type="project" value="UniProtKB-KW"/>
</dbReference>
<evidence type="ECO:0000256" key="6">
    <source>
        <dbReference type="ARBA" id="ARBA00022525"/>
    </source>
</evidence>
<proteinExistence type="inferred from homology"/>
<feature type="transmembrane region" description="Helical" evidence="14">
    <location>
        <begin position="41"/>
        <end position="67"/>
    </location>
</feature>
<evidence type="ECO:0000256" key="14">
    <source>
        <dbReference type="SAM" id="Phobius"/>
    </source>
</evidence>
<keyword evidence="14" id="KW-0472">Membrane</keyword>
<evidence type="ECO:0000313" key="19">
    <source>
        <dbReference type="Proteomes" id="UP000029665"/>
    </source>
</evidence>
<evidence type="ECO:0000256" key="4">
    <source>
        <dbReference type="ARBA" id="ARBA00010609"/>
    </source>
</evidence>
<protein>
    <recommendedName>
        <fullName evidence="5">laccase</fullName>
        <ecNumber evidence="5">1.10.3.2</ecNumber>
    </recommendedName>
</protein>
<keyword evidence="10" id="KW-1015">Disulfide bond</keyword>
<dbReference type="STRING" id="5643.A0A060SSB0"/>
<reference evidence="18" key="1">
    <citation type="submission" date="2014-01" db="EMBL/GenBank/DDBJ databases">
        <title>The genome of the white-rot fungus Pycnoporus cinnabarinus: a basidiomycete model with a versatile arsenal for lignocellulosic biomass breakdown.</title>
        <authorList>
            <person name="Levasseur A."/>
            <person name="Lomascolo A."/>
            <person name="Ruiz-Duenas F.J."/>
            <person name="Uzan E."/>
            <person name="Piumi F."/>
            <person name="Kues U."/>
            <person name="Ram A.F.J."/>
            <person name="Murat C."/>
            <person name="Haon M."/>
            <person name="Benoit I."/>
            <person name="Arfi Y."/>
            <person name="Chevret D."/>
            <person name="Drula E."/>
            <person name="Kwon M.J."/>
            <person name="Gouret P."/>
            <person name="Lesage-Meessen L."/>
            <person name="Lombard V."/>
            <person name="Mariette J."/>
            <person name="Noirot C."/>
            <person name="Park J."/>
            <person name="Patyshakuliyeva A."/>
            <person name="Wieneger R.A.B."/>
            <person name="Wosten H.A.B."/>
            <person name="Martin F."/>
            <person name="Coutinho P.M."/>
            <person name="de Vries R."/>
            <person name="Martinez A.T."/>
            <person name="Klopp C."/>
            <person name="Pontarotti P."/>
            <person name="Henrissat B."/>
            <person name="Record E."/>
        </authorList>
    </citation>
    <scope>NUCLEOTIDE SEQUENCE [LARGE SCALE GENOMIC DNA]</scope>
    <source>
        <strain evidence="18">BRFM137</strain>
    </source>
</reference>
<feature type="compositionally biased region" description="Low complexity" evidence="13">
    <location>
        <begin position="75"/>
        <end position="94"/>
    </location>
</feature>
<organism evidence="18 19">
    <name type="scientific">Pycnoporus cinnabarinus</name>
    <name type="common">Cinnabar-red polypore</name>
    <name type="synonym">Trametes cinnabarina</name>
    <dbReference type="NCBI Taxonomy" id="5643"/>
    <lineage>
        <taxon>Eukaryota</taxon>
        <taxon>Fungi</taxon>
        <taxon>Dikarya</taxon>
        <taxon>Basidiomycota</taxon>
        <taxon>Agaricomycotina</taxon>
        <taxon>Agaricomycetes</taxon>
        <taxon>Polyporales</taxon>
        <taxon>Polyporaceae</taxon>
        <taxon>Trametes</taxon>
    </lineage>
</organism>
<dbReference type="HOGENOM" id="CLU_006504_7_1_1"/>
<feature type="region of interest" description="Disordered" evidence="13">
    <location>
        <begin position="70"/>
        <end position="95"/>
    </location>
</feature>
<keyword evidence="11" id="KW-0325">Glycoprotein</keyword>
<accession>A0A060SSB0</accession>
<dbReference type="InterPro" id="IPR045087">
    <property type="entry name" value="Cu-oxidase_fam"/>
</dbReference>
<keyword evidence="6" id="KW-0964">Secreted</keyword>
<keyword evidence="9" id="KW-0186">Copper</keyword>
<feature type="domain" description="Plastocyanin-like" evidence="15">
    <location>
        <begin position="253"/>
        <end position="405"/>
    </location>
</feature>
<dbReference type="CDD" id="cd13886">
    <property type="entry name" value="CuRO_2_MCO_like_1"/>
    <property type="match status" value="1"/>
</dbReference>
<keyword evidence="7" id="KW-0479">Metal-binding</keyword>
<dbReference type="PANTHER" id="PTHR11709:SF511">
    <property type="entry name" value="LACCASE"/>
    <property type="match status" value="1"/>
</dbReference>
<evidence type="ECO:0000259" key="15">
    <source>
        <dbReference type="Pfam" id="PF00394"/>
    </source>
</evidence>
<dbReference type="Gene3D" id="2.60.40.420">
    <property type="entry name" value="Cupredoxins - blue copper proteins"/>
    <property type="match status" value="3"/>
</dbReference>
<comment type="similarity">
    <text evidence="4">Belongs to the multicopper oxidase family.</text>
</comment>
<dbReference type="InterPro" id="IPR008972">
    <property type="entry name" value="Cupredoxin"/>
</dbReference>
<keyword evidence="12" id="KW-0439">Lignin degradation</keyword>
<comment type="caution">
    <text evidence="18">The sequence shown here is derived from an EMBL/GenBank/DDBJ whole genome shotgun (WGS) entry which is preliminary data.</text>
</comment>
<feature type="domain" description="Plastocyanin-like" evidence="17">
    <location>
        <begin position="132"/>
        <end position="239"/>
    </location>
</feature>
<evidence type="ECO:0000256" key="12">
    <source>
        <dbReference type="ARBA" id="ARBA00023185"/>
    </source>
</evidence>
<evidence type="ECO:0000256" key="9">
    <source>
        <dbReference type="ARBA" id="ARBA00023008"/>
    </source>
</evidence>
<evidence type="ECO:0000313" key="18">
    <source>
        <dbReference type="EMBL" id="CDO77422.1"/>
    </source>
</evidence>
<evidence type="ECO:0000256" key="5">
    <source>
        <dbReference type="ARBA" id="ARBA00012297"/>
    </source>
</evidence>
<feature type="non-terminal residue" evidence="18">
    <location>
        <position position="643"/>
    </location>
</feature>
<dbReference type="Pfam" id="PF00394">
    <property type="entry name" value="Cu-oxidase"/>
    <property type="match status" value="1"/>
</dbReference>
<keyword evidence="19" id="KW-1185">Reference proteome</keyword>
<dbReference type="Pfam" id="PF07731">
    <property type="entry name" value="Cu-oxidase_2"/>
    <property type="match status" value="1"/>
</dbReference>
<comment type="catalytic activity">
    <reaction evidence="1">
        <text>4 hydroquinone + O2 = 4 benzosemiquinone + 2 H2O</text>
        <dbReference type="Rhea" id="RHEA:11276"/>
        <dbReference type="ChEBI" id="CHEBI:15377"/>
        <dbReference type="ChEBI" id="CHEBI:15379"/>
        <dbReference type="ChEBI" id="CHEBI:17594"/>
        <dbReference type="ChEBI" id="CHEBI:17977"/>
        <dbReference type="EC" id="1.10.3.2"/>
    </reaction>
</comment>
<evidence type="ECO:0000256" key="13">
    <source>
        <dbReference type="SAM" id="MobiDB-lite"/>
    </source>
</evidence>
<dbReference type="AlphaFoldDB" id="A0A060SSB0"/>
<evidence type="ECO:0000259" key="16">
    <source>
        <dbReference type="Pfam" id="PF07731"/>
    </source>
</evidence>
<evidence type="ECO:0000256" key="8">
    <source>
        <dbReference type="ARBA" id="ARBA00023002"/>
    </source>
</evidence>
<dbReference type="InterPro" id="IPR011706">
    <property type="entry name" value="Cu-oxidase_C"/>
</dbReference>
<gene>
    <name evidence="18" type="ORF">BN946_scf184857.g29</name>
</gene>
<evidence type="ECO:0000256" key="10">
    <source>
        <dbReference type="ARBA" id="ARBA00023157"/>
    </source>
</evidence>
<dbReference type="GO" id="GO:0052716">
    <property type="term" value="F:hydroquinone:oxygen oxidoreductase activity"/>
    <property type="evidence" value="ECO:0007669"/>
    <property type="project" value="UniProtKB-EC"/>
</dbReference>
<dbReference type="EMBL" id="CCBP010000453">
    <property type="protein sequence ID" value="CDO77422.1"/>
    <property type="molecule type" value="Genomic_DNA"/>
</dbReference>
<evidence type="ECO:0000256" key="3">
    <source>
        <dbReference type="ARBA" id="ARBA00004613"/>
    </source>
</evidence>
<dbReference type="InterPro" id="IPR033138">
    <property type="entry name" value="Cu_oxidase_CS"/>
</dbReference>
<feature type="region of interest" description="Disordered" evidence="13">
    <location>
        <begin position="1"/>
        <end position="35"/>
    </location>
</feature>
<dbReference type="Pfam" id="PF07732">
    <property type="entry name" value="Cu-oxidase_3"/>
    <property type="match status" value="1"/>
</dbReference>
<evidence type="ECO:0000256" key="7">
    <source>
        <dbReference type="ARBA" id="ARBA00022723"/>
    </source>
</evidence>
<dbReference type="SUPFAM" id="SSF49503">
    <property type="entry name" value="Cupredoxins"/>
    <property type="match status" value="3"/>
</dbReference>
<dbReference type="PANTHER" id="PTHR11709">
    <property type="entry name" value="MULTI-COPPER OXIDASE"/>
    <property type="match status" value="1"/>
</dbReference>
<keyword evidence="14" id="KW-0812">Transmembrane</keyword>
<evidence type="ECO:0000256" key="2">
    <source>
        <dbReference type="ARBA" id="ARBA00001935"/>
    </source>
</evidence>
<dbReference type="PROSITE" id="PS00080">
    <property type="entry name" value="MULTICOPPER_OXIDASE2"/>
    <property type="match status" value="1"/>
</dbReference>
<evidence type="ECO:0000259" key="17">
    <source>
        <dbReference type="Pfam" id="PF07732"/>
    </source>
</evidence>
<feature type="non-terminal residue" evidence="18">
    <location>
        <position position="1"/>
    </location>
</feature>
<keyword evidence="14" id="KW-1133">Transmembrane helix</keyword>
<evidence type="ECO:0000256" key="11">
    <source>
        <dbReference type="ARBA" id="ARBA00023180"/>
    </source>
</evidence>
<feature type="compositionally biased region" description="Polar residues" evidence="13">
    <location>
        <begin position="1"/>
        <end position="10"/>
    </location>
</feature>
<dbReference type="CDD" id="cd13857">
    <property type="entry name" value="CuRO_1_Diphenol_Ox"/>
    <property type="match status" value="1"/>
</dbReference>
<dbReference type="Proteomes" id="UP000029665">
    <property type="component" value="Unassembled WGS sequence"/>
</dbReference>
<evidence type="ECO:0000256" key="1">
    <source>
        <dbReference type="ARBA" id="ARBA00000349"/>
    </source>
</evidence>